<dbReference type="Proteomes" id="UP000823674">
    <property type="component" value="Chromosome A04"/>
</dbReference>
<dbReference type="InterPro" id="IPR005135">
    <property type="entry name" value="Endo/exonuclease/phosphatase"/>
</dbReference>
<dbReference type="Gene3D" id="3.60.10.10">
    <property type="entry name" value="Endonuclease/exonuclease/phosphatase"/>
    <property type="match status" value="1"/>
</dbReference>
<dbReference type="SUPFAM" id="SSF56219">
    <property type="entry name" value="DNase I-like"/>
    <property type="match status" value="1"/>
</dbReference>
<evidence type="ECO:0000259" key="2">
    <source>
        <dbReference type="Pfam" id="PF13966"/>
    </source>
</evidence>
<proteinExistence type="predicted"/>
<keyword evidence="4" id="KW-1185">Reference proteome</keyword>
<dbReference type="PANTHER" id="PTHR33710:SF77">
    <property type="entry name" value="DNASE I-LIKE SUPERFAMILY PROTEIN"/>
    <property type="match status" value="1"/>
</dbReference>
<evidence type="ECO:0000259" key="1">
    <source>
        <dbReference type="Pfam" id="PF03372"/>
    </source>
</evidence>
<name>A0ABQ7MUB8_BRACM</name>
<dbReference type="Pfam" id="PF03372">
    <property type="entry name" value="Exo_endo_phos"/>
    <property type="match status" value="1"/>
</dbReference>
<dbReference type="EMBL" id="JADBGQ010000004">
    <property type="protein sequence ID" value="KAG5402304.1"/>
    <property type="molecule type" value="Genomic_DNA"/>
</dbReference>
<sequence>MYSKIFFWNIRGLNDPVKHKPFCDWLLSHQPLFGTILETHIKDYNLNSLMDKLCRGWNYTSNHSEDADGRIVIIWKDSVTVRVLNKSSQSVTCEVKIPGAAQFIYTAVYASNESATRTDLWVELLNVSQSFSLDSAPWIVGGDFNQIVHPAEHSSAEVNSITSDMVEFKDCLTQLGLYDLRYQGPLFTWSNHRPEGPITKKLDRLLINSQLLNLFPNASAFFHPPLISDHTPCILDLAFKIPSAGNRPFKFYNYLSKHQDFLLVVQNAWAQAGSMVWNLTGLCWKQKQIKGELKTLNRENFSEIQKRVTEANRLLTDLQSILGPVPAPAPVSFTSSGNNNWMIPPARSEAQVNVHALLTTIQLNENEDYYEWVIDGRVTQRYSTGIVYGKLCEAGITVPWYNSVWNKYGIPRHNFLAWLFVLNRCPTRDRVLGWGLQTDPACVLCNSAAECRNHLFFDCRFAWHLWQVCSLRCGYTPERLWERVMYQLLTISLKSPKSILLRICWQSCIYWTWTERNARIHRQIFRSPDSIFRLLDRQIKNKILSLRDQNSTLSSTLMQTWLT</sequence>
<protein>
    <recommendedName>
        <fullName evidence="5">Reverse transcriptase zinc-binding domain-containing protein</fullName>
    </recommendedName>
</protein>
<feature type="domain" description="Reverse transcriptase zinc-binding" evidence="2">
    <location>
        <begin position="382"/>
        <end position="466"/>
    </location>
</feature>
<dbReference type="InterPro" id="IPR036691">
    <property type="entry name" value="Endo/exonu/phosph_ase_sf"/>
</dbReference>
<dbReference type="InterPro" id="IPR026960">
    <property type="entry name" value="RVT-Znf"/>
</dbReference>
<evidence type="ECO:0000313" key="3">
    <source>
        <dbReference type="EMBL" id="KAG5402304.1"/>
    </source>
</evidence>
<accession>A0ABQ7MUB8</accession>
<reference evidence="3 4" key="1">
    <citation type="submission" date="2021-03" db="EMBL/GenBank/DDBJ databases">
        <authorList>
            <person name="King G.J."/>
            <person name="Bancroft I."/>
            <person name="Baten A."/>
            <person name="Bloomfield J."/>
            <person name="Borpatragohain P."/>
            <person name="He Z."/>
            <person name="Irish N."/>
            <person name="Irwin J."/>
            <person name="Liu K."/>
            <person name="Mauleon R.P."/>
            <person name="Moore J."/>
            <person name="Morris R."/>
            <person name="Ostergaard L."/>
            <person name="Wang B."/>
            <person name="Wells R."/>
        </authorList>
    </citation>
    <scope>NUCLEOTIDE SEQUENCE [LARGE SCALE GENOMIC DNA]</scope>
    <source>
        <strain evidence="3">R-o-18</strain>
        <tissue evidence="3">Leaf</tissue>
    </source>
</reference>
<comment type="caution">
    <text evidence="3">The sequence shown here is derived from an EMBL/GenBank/DDBJ whole genome shotgun (WGS) entry which is preliminary data.</text>
</comment>
<organism evidence="3 4">
    <name type="scientific">Brassica rapa subsp. trilocularis</name>
    <dbReference type="NCBI Taxonomy" id="1813537"/>
    <lineage>
        <taxon>Eukaryota</taxon>
        <taxon>Viridiplantae</taxon>
        <taxon>Streptophyta</taxon>
        <taxon>Embryophyta</taxon>
        <taxon>Tracheophyta</taxon>
        <taxon>Spermatophyta</taxon>
        <taxon>Magnoliopsida</taxon>
        <taxon>eudicotyledons</taxon>
        <taxon>Gunneridae</taxon>
        <taxon>Pentapetalae</taxon>
        <taxon>rosids</taxon>
        <taxon>malvids</taxon>
        <taxon>Brassicales</taxon>
        <taxon>Brassicaceae</taxon>
        <taxon>Brassiceae</taxon>
        <taxon>Brassica</taxon>
    </lineage>
</organism>
<gene>
    <name evidence="3" type="primary">A04g508170.1_BraROA</name>
    <name evidence="3" type="ORF">IGI04_016911</name>
</gene>
<dbReference type="PANTHER" id="PTHR33710">
    <property type="entry name" value="BNAC02G09200D PROTEIN"/>
    <property type="match status" value="1"/>
</dbReference>
<feature type="domain" description="Endonuclease/exonuclease/phosphatase" evidence="1">
    <location>
        <begin position="8"/>
        <end position="230"/>
    </location>
</feature>
<dbReference type="Pfam" id="PF13966">
    <property type="entry name" value="zf-RVT"/>
    <property type="match status" value="1"/>
</dbReference>
<evidence type="ECO:0008006" key="5">
    <source>
        <dbReference type="Google" id="ProtNLM"/>
    </source>
</evidence>
<evidence type="ECO:0000313" key="4">
    <source>
        <dbReference type="Proteomes" id="UP000823674"/>
    </source>
</evidence>